<keyword evidence="1" id="KW-0472">Membrane</keyword>
<sequence length="54" mass="6431">MKPGNRHESAMVPIPAALMLRDERGTSLFHWEVFFIAFLTFQLFIKRVKYFDIN</sequence>
<dbReference type="EMBL" id="CP003066">
    <property type="protein sequence ID" value="AGB19751.1"/>
    <property type="molecule type" value="Genomic_DNA"/>
</dbReference>
<accession>L0IND9</accession>
<evidence type="ECO:0000256" key="1">
    <source>
        <dbReference type="SAM" id="Phobius"/>
    </source>
</evidence>
<organism evidence="2 3">
    <name type="scientific">Thermoanaerobacterium thermosaccharolyticum M0795</name>
    <dbReference type="NCBI Taxonomy" id="698948"/>
    <lineage>
        <taxon>Bacteria</taxon>
        <taxon>Bacillati</taxon>
        <taxon>Bacillota</taxon>
        <taxon>Clostridia</taxon>
        <taxon>Thermoanaerobacterales</taxon>
        <taxon>Thermoanaerobacteraceae</taxon>
        <taxon>Thermoanaerobacterium</taxon>
    </lineage>
</organism>
<evidence type="ECO:0000313" key="3">
    <source>
        <dbReference type="Proteomes" id="UP000010845"/>
    </source>
</evidence>
<dbReference type="KEGG" id="tto:Thethe_02176"/>
<protein>
    <submittedName>
        <fullName evidence="2">Uncharacterized protein</fullName>
    </submittedName>
</protein>
<proteinExistence type="predicted"/>
<feature type="transmembrane region" description="Helical" evidence="1">
    <location>
        <begin position="28"/>
        <end position="45"/>
    </location>
</feature>
<dbReference type="Proteomes" id="UP000010845">
    <property type="component" value="Chromosome"/>
</dbReference>
<evidence type="ECO:0000313" key="2">
    <source>
        <dbReference type="EMBL" id="AGB19751.1"/>
    </source>
</evidence>
<reference evidence="2 3" key="1">
    <citation type="submission" date="2012-03" db="EMBL/GenBank/DDBJ databases">
        <title>Complete sequence of chromosome of Thermoanaerobacterium thermosaccharolyticum M0795.</title>
        <authorList>
            <consortium name="US DOE Joint Genome Institute"/>
            <person name="Lucas S."/>
            <person name="Han J."/>
            <person name="Lapidus A."/>
            <person name="Cheng J.-F."/>
            <person name="Goodwin L."/>
            <person name="Pitluck S."/>
            <person name="Peters L."/>
            <person name="Teshima H."/>
            <person name="Detter J.C."/>
            <person name="Han C."/>
            <person name="Tapia R."/>
            <person name="Land M."/>
            <person name="Hauser L."/>
            <person name="Kyrpides N."/>
            <person name="Ivanova N."/>
            <person name="Pagani I."/>
            <person name="Feinberg L."/>
            <person name="Folden J."/>
            <person name="Hogsett D."/>
            <person name="Shaw J."/>
            <person name="Woyke T."/>
        </authorList>
    </citation>
    <scope>NUCLEOTIDE SEQUENCE [LARGE SCALE GENOMIC DNA]</scope>
    <source>
        <strain evidence="2 3">M0795</strain>
    </source>
</reference>
<name>L0IND9_THETR</name>
<gene>
    <name evidence="2" type="ORF">Thethe_02176</name>
</gene>
<dbReference type="HOGENOM" id="CLU_3048978_0_0_9"/>
<dbReference type="PATRIC" id="fig|698948.3.peg.2159"/>
<dbReference type="AlphaFoldDB" id="L0IND9"/>
<keyword evidence="1" id="KW-0812">Transmembrane</keyword>
<keyword evidence="1" id="KW-1133">Transmembrane helix</keyword>